<evidence type="ECO:0000259" key="1">
    <source>
        <dbReference type="Pfam" id="PF13354"/>
    </source>
</evidence>
<feature type="domain" description="Beta-lactamase class A catalytic" evidence="1">
    <location>
        <begin position="69"/>
        <end position="333"/>
    </location>
</feature>
<sequence>MKRFFLIACVLCFFSGCKSVKNDPIKKVLSNNNDAIKKVADQPEHFELQIIYTAVKRKNNGKVILTDYKYNVDASNYYYPASTVKLPIAVLALEKLNGMKNADANTVFAVGDDETKFSFADDLRKIFAVSSNEASNDFYEFMGRDYINRKMKEKGLKQVRISHRLSAANSGASQTKKIAFYNNGEEVLIPSVRDSAIVPLKLNKILKGKGYYENGKLINSPMDFSRKNYLSLETLHGTMKRVVFPDNFPRKKRFDLSAENRELLLYNMQNLPRNAGYDPKEYYDGYCKFFMFGDTKETIPDNIKIYNKVGDAYGTLIDCAYIVDEINRIEFIISATLLVNEDQIFNDDNYDYDEIGLPFLAELGRAFYRLNLEKL</sequence>
<name>A0ABY0LP37_9FLAO</name>
<evidence type="ECO:0000313" key="3">
    <source>
        <dbReference type="Proteomes" id="UP000199307"/>
    </source>
</evidence>
<dbReference type="RefSeq" id="WP_091132003.1">
    <property type="nucleotide sequence ID" value="NZ_FMVC01000003.1"/>
</dbReference>
<accession>A0ABY0LP37</accession>
<dbReference type="SUPFAM" id="SSF56601">
    <property type="entry name" value="beta-lactamase/transpeptidase-like"/>
    <property type="match status" value="1"/>
</dbReference>
<dbReference type="Gene3D" id="3.40.710.10">
    <property type="entry name" value="DD-peptidase/beta-lactamase superfamily"/>
    <property type="match status" value="1"/>
</dbReference>
<dbReference type="InterPro" id="IPR045155">
    <property type="entry name" value="Beta-lactam_cat"/>
</dbReference>
<dbReference type="InterPro" id="IPR012338">
    <property type="entry name" value="Beta-lactam/transpept-like"/>
</dbReference>
<protein>
    <submittedName>
        <fullName evidence="2">Beta-lactamase enzyme family protein</fullName>
    </submittedName>
</protein>
<gene>
    <name evidence="2" type="ORF">SAMN02927916_2148</name>
</gene>
<dbReference type="PROSITE" id="PS51257">
    <property type="entry name" value="PROKAR_LIPOPROTEIN"/>
    <property type="match status" value="1"/>
</dbReference>
<dbReference type="Proteomes" id="UP000199307">
    <property type="component" value="Unassembled WGS sequence"/>
</dbReference>
<proteinExistence type="predicted"/>
<keyword evidence="3" id="KW-1185">Reference proteome</keyword>
<dbReference type="Pfam" id="PF13354">
    <property type="entry name" value="Beta-lactamase2"/>
    <property type="match status" value="1"/>
</dbReference>
<dbReference type="EMBL" id="FMVC01000003">
    <property type="protein sequence ID" value="SCY45649.1"/>
    <property type="molecule type" value="Genomic_DNA"/>
</dbReference>
<comment type="caution">
    <text evidence="2">The sequence shown here is derived from an EMBL/GenBank/DDBJ whole genome shotgun (WGS) entry which is preliminary data.</text>
</comment>
<evidence type="ECO:0000313" key="2">
    <source>
        <dbReference type="EMBL" id="SCY45649.1"/>
    </source>
</evidence>
<reference evidence="2 3" key="1">
    <citation type="submission" date="2016-10" db="EMBL/GenBank/DDBJ databases">
        <authorList>
            <person name="Varghese N."/>
            <person name="Submissions S."/>
        </authorList>
    </citation>
    <scope>NUCLEOTIDE SEQUENCE [LARGE SCALE GENOMIC DNA]</scope>
    <source>
        <strain evidence="2 3">CGMCC 1.6859</strain>
    </source>
</reference>
<organism evidence="2 3">
    <name type="scientific">Flavobacterium anhuiense</name>
    <dbReference type="NCBI Taxonomy" id="459526"/>
    <lineage>
        <taxon>Bacteria</taxon>
        <taxon>Pseudomonadati</taxon>
        <taxon>Bacteroidota</taxon>
        <taxon>Flavobacteriia</taxon>
        <taxon>Flavobacteriales</taxon>
        <taxon>Flavobacteriaceae</taxon>
        <taxon>Flavobacterium</taxon>
    </lineage>
</organism>